<dbReference type="AlphaFoldDB" id="A0A4R4DQH6"/>
<keyword evidence="2" id="KW-0378">Hydrolase</keyword>
<feature type="domain" description="Putative restriction endonuclease" evidence="1">
    <location>
        <begin position="4"/>
        <end position="165"/>
    </location>
</feature>
<proteinExistence type="predicted"/>
<evidence type="ECO:0000313" key="2">
    <source>
        <dbReference type="EMBL" id="TCZ64359.1"/>
    </source>
</evidence>
<keyword evidence="2" id="KW-0255">Endonuclease</keyword>
<accession>A0A4R4DQH6</accession>
<name>A0A4R4DQH6_9PROT</name>
<dbReference type="InterPro" id="IPR008538">
    <property type="entry name" value="Uma2"/>
</dbReference>
<dbReference type="CDD" id="cd06260">
    <property type="entry name" value="DUF820-like"/>
    <property type="match status" value="1"/>
</dbReference>
<dbReference type="RefSeq" id="WP_132286055.1">
    <property type="nucleotide sequence ID" value="NZ_SKBM01000005.1"/>
</dbReference>
<dbReference type="Proteomes" id="UP000295023">
    <property type="component" value="Unassembled WGS sequence"/>
</dbReference>
<organism evidence="2 3">
    <name type="scientific">Roseicella aquatilis</name>
    <dbReference type="NCBI Taxonomy" id="2527868"/>
    <lineage>
        <taxon>Bacteria</taxon>
        <taxon>Pseudomonadati</taxon>
        <taxon>Pseudomonadota</taxon>
        <taxon>Alphaproteobacteria</taxon>
        <taxon>Acetobacterales</taxon>
        <taxon>Roseomonadaceae</taxon>
        <taxon>Roseicella</taxon>
    </lineage>
</organism>
<dbReference type="SUPFAM" id="SSF52980">
    <property type="entry name" value="Restriction endonuclease-like"/>
    <property type="match status" value="1"/>
</dbReference>
<evidence type="ECO:0000259" key="1">
    <source>
        <dbReference type="Pfam" id="PF05685"/>
    </source>
</evidence>
<reference evidence="2 3" key="1">
    <citation type="submission" date="2019-03" db="EMBL/GenBank/DDBJ databases">
        <title>Paracraurococcus aquatilis NE82 genome sequence.</title>
        <authorList>
            <person name="Zhao Y."/>
            <person name="Du Z."/>
        </authorList>
    </citation>
    <scope>NUCLEOTIDE SEQUENCE [LARGE SCALE GENOMIC DNA]</scope>
    <source>
        <strain evidence="2 3">NE82</strain>
    </source>
</reference>
<dbReference type="PANTHER" id="PTHR36558">
    <property type="entry name" value="GLR1098 PROTEIN"/>
    <property type="match status" value="1"/>
</dbReference>
<dbReference type="GO" id="GO:0004519">
    <property type="term" value="F:endonuclease activity"/>
    <property type="evidence" value="ECO:0007669"/>
    <property type="project" value="UniProtKB-KW"/>
</dbReference>
<dbReference type="InterPro" id="IPR012296">
    <property type="entry name" value="Nuclease_put_TT1808"/>
</dbReference>
<evidence type="ECO:0000313" key="3">
    <source>
        <dbReference type="Proteomes" id="UP000295023"/>
    </source>
</evidence>
<dbReference type="EMBL" id="SKBM01000005">
    <property type="protein sequence ID" value="TCZ64359.1"/>
    <property type="molecule type" value="Genomic_DNA"/>
</dbReference>
<dbReference type="OrthoDB" id="7262039at2"/>
<sequence length="177" mass="19041">MTADEFLAWAIRTGFRGELVDGEVYAMAPERYALARVKHRAARALEDAAHRAGLPCEVLPDGMSIVVEDGVVYEPDALLRCGPSLPPDTTRIEDAIILVEVLSPSSASIDTSAKLLGYFRLPSVRHYLVLDPRERLAIHHARGEGGAIATRILGEGPLTLDPPGLTLEVAALFPPPA</sequence>
<comment type="caution">
    <text evidence="2">The sequence shown here is derived from an EMBL/GenBank/DDBJ whole genome shotgun (WGS) entry which is preliminary data.</text>
</comment>
<dbReference type="PANTHER" id="PTHR36558:SF1">
    <property type="entry name" value="RESTRICTION ENDONUCLEASE DOMAIN-CONTAINING PROTEIN-RELATED"/>
    <property type="match status" value="1"/>
</dbReference>
<gene>
    <name evidence="2" type="ORF">EXY23_06850</name>
</gene>
<dbReference type="Gene3D" id="3.90.1570.10">
    <property type="entry name" value="tt1808, chain A"/>
    <property type="match status" value="1"/>
</dbReference>
<dbReference type="InterPro" id="IPR011335">
    <property type="entry name" value="Restrct_endonuc-II-like"/>
</dbReference>
<dbReference type="Pfam" id="PF05685">
    <property type="entry name" value="Uma2"/>
    <property type="match status" value="1"/>
</dbReference>
<keyword evidence="2" id="KW-0540">Nuclease</keyword>
<keyword evidence="3" id="KW-1185">Reference proteome</keyword>
<protein>
    <submittedName>
        <fullName evidence="2">Uma2 family endonuclease</fullName>
    </submittedName>
</protein>